<accession>A0A6A5WFN0</accession>
<comment type="subcellular location">
    <subcellularLocation>
        <location evidence="2">Secreted</location>
    </subcellularLocation>
</comment>
<comment type="catalytic activity">
    <reaction evidence="1">
        <text>Random endo-hydrolysis of N-acetyl-beta-D-glucosaminide (1-&gt;4)-beta-linkages in chitin and chitodextrins.</text>
        <dbReference type="EC" id="3.2.1.14"/>
    </reaction>
</comment>
<reference evidence="15" key="1">
    <citation type="journal article" date="2020" name="Stud. Mycol.">
        <title>101 Dothideomycetes genomes: a test case for predicting lifestyles and emergence of pathogens.</title>
        <authorList>
            <person name="Haridas S."/>
            <person name="Albert R."/>
            <person name="Binder M."/>
            <person name="Bloem J."/>
            <person name="Labutti K."/>
            <person name="Salamov A."/>
            <person name="Andreopoulos B."/>
            <person name="Baker S."/>
            <person name="Barry K."/>
            <person name="Bills G."/>
            <person name="Bluhm B."/>
            <person name="Cannon C."/>
            <person name="Castanera R."/>
            <person name="Culley D."/>
            <person name="Daum C."/>
            <person name="Ezra D."/>
            <person name="Gonzalez J."/>
            <person name="Henrissat B."/>
            <person name="Kuo A."/>
            <person name="Liang C."/>
            <person name="Lipzen A."/>
            <person name="Lutzoni F."/>
            <person name="Magnuson J."/>
            <person name="Mondo S."/>
            <person name="Nolan M."/>
            <person name="Ohm R."/>
            <person name="Pangilinan J."/>
            <person name="Park H.-J."/>
            <person name="Ramirez L."/>
            <person name="Alfaro M."/>
            <person name="Sun H."/>
            <person name="Tritt A."/>
            <person name="Yoshinaga Y."/>
            <person name="Zwiers L.-H."/>
            <person name="Turgeon B."/>
            <person name="Goodwin S."/>
            <person name="Spatafora J."/>
            <person name="Crous P."/>
            <person name="Grigoriev I."/>
        </authorList>
    </citation>
    <scope>NUCLEOTIDE SEQUENCE</scope>
    <source>
        <strain evidence="15">CBS 123094</strain>
    </source>
</reference>
<evidence type="ECO:0000256" key="9">
    <source>
        <dbReference type="ARBA" id="ARBA00023295"/>
    </source>
</evidence>
<dbReference type="PROSITE" id="PS51910">
    <property type="entry name" value="GH18_2"/>
    <property type="match status" value="1"/>
</dbReference>
<dbReference type="GO" id="GO:0006032">
    <property type="term" value="P:chitin catabolic process"/>
    <property type="evidence" value="ECO:0007669"/>
    <property type="project" value="UniProtKB-KW"/>
</dbReference>
<dbReference type="OrthoDB" id="76388at2759"/>
<feature type="chain" id="PRO_5025384634" description="chitinase" evidence="13">
    <location>
        <begin position="32"/>
        <end position="506"/>
    </location>
</feature>
<dbReference type="SUPFAM" id="SSF54556">
    <property type="entry name" value="Chitinase insertion domain"/>
    <property type="match status" value="1"/>
</dbReference>
<proteinExistence type="inferred from homology"/>
<sequence length="506" mass="56275">MRLMARTSILFLATSLLFLLLSLIFSSPSWSSLSSHVLTYLKSPDSSRGQQQTKIFTTTTSPPTTLSTDIRTSNKGIVTPGKPPEKLAHPTGSPNPAMGYKSVAYFTNWGIYGRKYTPEKIPADKLTHILYSFGDNKPDTGEVFLTDKWADTDIHYANDSWNDVGTNLYGNLKQLNLMKRQNRNLKVLLSIGGWTYTNEQKHLDGPAATPEGRKTFADSCVQLIKDHGFDGIDIDWEYPQNPTQGEQLLQLLQATRQAMDTYAQTIAMKDQYGNIAAPHFLLTIAAPAGKSNYQNMPLGKIAPVLDFINLMGYDFSGAWDKTANHQANLFPAITLPQSTPYSIHTVINDYCAAGVPTEKIVLGMPLYGRAFLDTNGVGQPFSGIGEGSWEKGIWDFKVLPKDGAKEYIDEEAGASYSYDKDTKTLISYDTVEMALRKVQYIKKEGLGGAMWWELNGDKPKEDSRSIITNVVKELGGHDGKMMEHCANWLTYPDSKFENLKKGFPNN</sequence>
<feature type="compositionally biased region" description="Low complexity" evidence="12">
    <location>
        <begin position="57"/>
        <end position="68"/>
    </location>
</feature>
<evidence type="ECO:0000313" key="15">
    <source>
        <dbReference type="EMBL" id="KAF2000432.1"/>
    </source>
</evidence>
<dbReference type="InterPro" id="IPR011583">
    <property type="entry name" value="Chitinase_II/V-like_cat"/>
</dbReference>
<protein>
    <recommendedName>
        <fullName evidence="4">chitinase</fullName>
        <ecNumber evidence="4">3.2.1.14</ecNumber>
    </recommendedName>
</protein>
<dbReference type="SUPFAM" id="SSF51445">
    <property type="entry name" value="(Trans)glycosidases"/>
    <property type="match status" value="1"/>
</dbReference>
<dbReference type="PROSITE" id="PS01095">
    <property type="entry name" value="GH18_1"/>
    <property type="match status" value="1"/>
</dbReference>
<dbReference type="GO" id="GO:0008061">
    <property type="term" value="F:chitin binding"/>
    <property type="evidence" value="ECO:0007669"/>
    <property type="project" value="InterPro"/>
</dbReference>
<keyword evidence="7" id="KW-0146">Chitin degradation</keyword>
<keyword evidence="5" id="KW-0964">Secreted</keyword>
<dbReference type="Pfam" id="PF00704">
    <property type="entry name" value="Glyco_hydro_18"/>
    <property type="match status" value="1"/>
</dbReference>
<comment type="similarity">
    <text evidence="3">Belongs to the glycosyl hydrolase 18 family. Chitinase class V subfamily.</text>
</comment>
<dbReference type="EMBL" id="ML977589">
    <property type="protein sequence ID" value="KAF2000432.1"/>
    <property type="molecule type" value="Genomic_DNA"/>
</dbReference>
<dbReference type="AlphaFoldDB" id="A0A6A5WFN0"/>
<dbReference type="InterPro" id="IPR029070">
    <property type="entry name" value="Chitinase_insertion_sf"/>
</dbReference>
<gene>
    <name evidence="15" type="ORF">P154DRAFT_522618</name>
</gene>
<evidence type="ECO:0000256" key="10">
    <source>
        <dbReference type="ARBA" id="ARBA00023326"/>
    </source>
</evidence>
<dbReference type="InterPro" id="IPR017853">
    <property type="entry name" value="GH"/>
</dbReference>
<dbReference type="CDD" id="cd06548">
    <property type="entry name" value="GH18_chitinase"/>
    <property type="match status" value="1"/>
</dbReference>
<keyword evidence="13" id="KW-0732">Signal</keyword>
<dbReference type="GO" id="GO:0005576">
    <property type="term" value="C:extracellular region"/>
    <property type="evidence" value="ECO:0007669"/>
    <property type="project" value="UniProtKB-SubCell"/>
</dbReference>
<feature type="signal peptide" evidence="13">
    <location>
        <begin position="1"/>
        <end position="31"/>
    </location>
</feature>
<dbReference type="Proteomes" id="UP000799779">
    <property type="component" value="Unassembled WGS sequence"/>
</dbReference>
<evidence type="ECO:0000259" key="14">
    <source>
        <dbReference type="PROSITE" id="PS51910"/>
    </source>
</evidence>
<evidence type="ECO:0000256" key="7">
    <source>
        <dbReference type="ARBA" id="ARBA00023024"/>
    </source>
</evidence>
<keyword evidence="8" id="KW-0119">Carbohydrate metabolism</keyword>
<dbReference type="PANTHER" id="PTHR11177">
    <property type="entry name" value="CHITINASE"/>
    <property type="match status" value="1"/>
</dbReference>
<dbReference type="InterPro" id="IPR001223">
    <property type="entry name" value="Glyco_hydro18_cat"/>
</dbReference>
<feature type="region of interest" description="Disordered" evidence="12">
    <location>
        <begin position="43"/>
        <end position="93"/>
    </location>
</feature>
<organism evidence="15 16">
    <name type="scientific">Amniculicola lignicola CBS 123094</name>
    <dbReference type="NCBI Taxonomy" id="1392246"/>
    <lineage>
        <taxon>Eukaryota</taxon>
        <taxon>Fungi</taxon>
        <taxon>Dikarya</taxon>
        <taxon>Ascomycota</taxon>
        <taxon>Pezizomycotina</taxon>
        <taxon>Dothideomycetes</taxon>
        <taxon>Pleosporomycetidae</taxon>
        <taxon>Pleosporales</taxon>
        <taxon>Amniculicolaceae</taxon>
        <taxon>Amniculicola</taxon>
    </lineage>
</organism>
<evidence type="ECO:0000256" key="8">
    <source>
        <dbReference type="ARBA" id="ARBA00023277"/>
    </source>
</evidence>
<dbReference type="EC" id="3.2.1.14" evidence="4"/>
<dbReference type="SMART" id="SM00636">
    <property type="entry name" value="Glyco_18"/>
    <property type="match status" value="1"/>
</dbReference>
<dbReference type="FunFam" id="3.10.50.10:FF:000005">
    <property type="entry name" value="Endochitinase B1"/>
    <property type="match status" value="1"/>
</dbReference>
<name>A0A6A5WFN0_9PLEO</name>
<evidence type="ECO:0000256" key="12">
    <source>
        <dbReference type="SAM" id="MobiDB-lite"/>
    </source>
</evidence>
<dbReference type="Gene3D" id="3.10.50.10">
    <property type="match status" value="1"/>
</dbReference>
<dbReference type="InterPro" id="IPR001579">
    <property type="entry name" value="Glyco_hydro_18_chit_AS"/>
</dbReference>
<evidence type="ECO:0000256" key="4">
    <source>
        <dbReference type="ARBA" id="ARBA00012729"/>
    </source>
</evidence>
<dbReference type="FunFam" id="3.20.20.80:FF:000075">
    <property type="entry name" value="Sporulation-specific chitinase"/>
    <property type="match status" value="1"/>
</dbReference>
<evidence type="ECO:0000256" key="13">
    <source>
        <dbReference type="SAM" id="SignalP"/>
    </source>
</evidence>
<feature type="domain" description="GH18" evidence="14">
    <location>
        <begin position="100"/>
        <end position="477"/>
    </location>
</feature>
<evidence type="ECO:0000256" key="6">
    <source>
        <dbReference type="ARBA" id="ARBA00022801"/>
    </source>
</evidence>
<keyword evidence="16" id="KW-1185">Reference proteome</keyword>
<evidence type="ECO:0000256" key="3">
    <source>
        <dbReference type="ARBA" id="ARBA00008682"/>
    </source>
</evidence>
<dbReference type="GO" id="GO:0008843">
    <property type="term" value="F:endochitinase activity"/>
    <property type="evidence" value="ECO:0007669"/>
    <property type="project" value="UniProtKB-EC"/>
</dbReference>
<feature type="compositionally biased region" description="Polar residues" evidence="12">
    <location>
        <begin position="44"/>
        <end position="56"/>
    </location>
</feature>
<evidence type="ECO:0000256" key="2">
    <source>
        <dbReference type="ARBA" id="ARBA00004613"/>
    </source>
</evidence>
<dbReference type="PANTHER" id="PTHR11177:SF317">
    <property type="entry name" value="CHITINASE 12-RELATED"/>
    <property type="match status" value="1"/>
</dbReference>
<keyword evidence="6 11" id="KW-0378">Hydrolase</keyword>
<evidence type="ECO:0000313" key="16">
    <source>
        <dbReference type="Proteomes" id="UP000799779"/>
    </source>
</evidence>
<dbReference type="GO" id="GO:0000272">
    <property type="term" value="P:polysaccharide catabolic process"/>
    <property type="evidence" value="ECO:0007669"/>
    <property type="project" value="UniProtKB-KW"/>
</dbReference>
<dbReference type="InterPro" id="IPR050314">
    <property type="entry name" value="Glycosyl_Hydrlase_18"/>
</dbReference>
<keyword evidence="10" id="KW-0624">Polysaccharide degradation</keyword>
<dbReference type="Gene3D" id="3.20.20.80">
    <property type="entry name" value="Glycosidases"/>
    <property type="match status" value="1"/>
</dbReference>
<evidence type="ECO:0000256" key="5">
    <source>
        <dbReference type="ARBA" id="ARBA00022525"/>
    </source>
</evidence>
<keyword evidence="9 11" id="KW-0326">Glycosidase</keyword>
<evidence type="ECO:0000256" key="11">
    <source>
        <dbReference type="RuleBase" id="RU000489"/>
    </source>
</evidence>
<evidence type="ECO:0000256" key="1">
    <source>
        <dbReference type="ARBA" id="ARBA00000822"/>
    </source>
</evidence>